<gene>
    <name evidence="2" type="ORF">AQUCO_01400441v1</name>
</gene>
<dbReference type="NCBIfam" id="TIGR01640">
    <property type="entry name" value="F_box_assoc_1"/>
    <property type="match status" value="1"/>
</dbReference>
<evidence type="ECO:0000313" key="3">
    <source>
        <dbReference type="Proteomes" id="UP000230069"/>
    </source>
</evidence>
<dbReference type="Proteomes" id="UP000230069">
    <property type="component" value="Unassembled WGS sequence"/>
</dbReference>
<dbReference type="STRING" id="218851.A0A2G5DWF7"/>
<protein>
    <recommendedName>
        <fullName evidence="1">F-box associated beta-propeller type 3 domain-containing protein</fullName>
    </recommendedName>
</protein>
<dbReference type="PANTHER" id="PTHR31672:SF13">
    <property type="entry name" value="F-BOX PROTEIN CPR30-LIKE"/>
    <property type="match status" value="1"/>
</dbReference>
<evidence type="ECO:0000313" key="2">
    <source>
        <dbReference type="EMBL" id="PIA47848.1"/>
    </source>
</evidence>
<evidence type="ECO:0000259" key="1">
    <source>
        <dbReference type="Pfam" id="PF08268"/>
    </source>
</evidence>
<feature type="domain" description="F-box associated beta-propeller type 3" evidence="1">
    <location>
        <begin position="126"/>
        <end position="411"/>
    </location>
</feature>
<dbReference type="InterPro" id="IPR013187">
    <property type="entry name" value="F-box-assoc_dom_typ3"/>
</dbReference>
<dbReference type="AlphaFoldDB" id="A0A2G5DWF7"/>
<dbReference type="FunCoup" id="A0A2G5DWF7">
    <property type="interactions" value="40"/>
</dbReference>
<proteinExistence type="predicted"/>
<dbReference type="EMBL" id="KZ305031">
    <property type="protein sequence ID" value="PIA47848.1"/>
    <property type="molecule type" value="Genomic_DNA"/>
</dbReference>
<organism evidence="2 3">
    <name type="scientific">Aquilegia coerulea</name>
    <name type="common">Rocky mountain columbine</name>
    <dbReference type="NCBI Taxonomy" id="218851"/>
    <lineage>
        <taxon>Eukaryota</taxon>
        <taxon>Viridiplantae</taxon>
        <taxon>Streptophyta</taxon>
        <taxon>Embryophyta</taxon>
        <taxon>Tracheophyta</taxon>
        <taxon>Spermatophyta</taxon>
        <taxon>Magnoliopsida</taxon>
        <taxon>Ranunculales</taxon>
        <taxon>Ranunculaceae</taxon>
        <taxon>Thalictroideae</taxon>
        <taxon>Aquilegia</taxon>
    </lineage>
</organism>
<sequence>MLLILGTQELYLEQEFLMGEGVQLLLQKDYLLTIMLLLKKLPIKTISQCRWVSKTWYDYILHPLFAQLHHVRAVQNQSICAVFRGPRKLFYLIEHDYFDNFRRHVIAILLKFRELRQTFWAHDTYNVYDVVGCINGLICFSPEGGDNFWALPYYICNPITGEYIKIPLSPHNYIDPLGSGIGFDPISNDYKVICILGSISMVKNESWNEEWWVNSPSRVTTVSEQWVNPVNKIEDKGEIDIDEQTVVEVYSLGSATWKKLLINDVYVSGMIQSTVFVNGCLHWIAYIPDAVILSFNVATEEFKIIQLPPHENDNERGLMIIREHLCFLHGFSCGSKDVWLMTDYGVEDSWTKEYTIKLEYGYLPVGGSHEVIELWNGKLLSLNGEERLGYYDPEKKLFKRITIHNLARKKVELPIFQVGSLISPKNIRN</sequence>
<keyword evidence="3" id="KW-1185">Reference proteome</keyword>
<accession>A0A2G5DWF7</accession>
<name>A0A2G5DWF7_AQUCA</name>
<dbReference type="InterPro" id="IPR017451">
    <property type="entry name" value="F-box-assoc_interact_dom"/>
</dbReference>
<dbReference type="InParanoid" id="A0A2G5DWF7"/>
<dbReference type="OrthoDB" id="687122at2759"/>
<dbReference type="InterPro" id="IPR050796">
    <property type="entry name" value="SCF_F-box_component"/>
</dbReference>
<dbReference type="Pfam" id="PF08268">
    <property type="entry name" value="FBA_3"/>
    <property type="match status" value="1"/>
</dbReference>
<dbReference type="PANTHER" id="PTHR31672">
    <property type="entry name" value="BNACNNG10540D PROTEIN"/>
    <property type="match status" value="1"/>
</dbReference>
<reference evidence="2 3" key="1">
    <citation type="submission" date="2017-09" db="EMBL/GenBank/DDBJ databases">
        <title>WGS assembly of Aquilegia coerulea Goldsmith.</title>
        <authorList>
            <person name="Hodges S."/>
            <person name="Kramer E."/>
            <person name="Nordborg M."/>
            <person name="Tomkins J."/>
            <person name="Borevitz J."/>
            <person name="Derieg N."/>
            <person name="Yan J."/>
            <person name="Mihaltcheva S."/>
            <person name="Hayes R.D."/>
            <person name="Rokhsar D."/>
        </authorList>
    </citation>
    <scope>NUCLEOTIDE SEQUENCE [LARGE SCALE GENOMIC DNA]</scope>
    <source>
        <strain evidence="3">cv. Goldsmith</strain>
    </source>
</reference>